<sequence>MGRPSKYPTEFRTEAVRLVLTTDKSMAEVARDLGISDKTLAGWVRKDRAKQTADALPGALNEHERLELKRLRKEVADLKVEREILRKAAAYFAKETTR</sequence>
<evidence type="ECO:0000313" key="3">
    <source>
        <dbReference type="Proteomes" id="UP001501581"/>
    </source>
</evidence>
<reference evidence="2 3" key="1">
    <citation type="journal article" date="2019" name="Int. J. Syst. Evol. Microbiol.">
        <title>The Global Catalogue of Microorganisms (GCM) 10K type strain sequencing project: providing services to taxonomists for standard genome sequencing and annotation.</title>
        <authorList>
            <consortium name="The Broad Institute Genomics Platform"/>
            <consortium name="The Broad Institute Genome Sequencing Center for Infectious Disease"/>
            <person name="Wu L."/>
            <person name="Ma J."/>
        </authorList>
    </citation>
    <scope>NUCLEOTIDE SEQUENCE [LARGE SCALE GENOMIC DNA]</scope>
    <source>
        <strain evidence="2 3">JCM 13008</strain>
    </source>
</reference>
<organism evidence="2 3">
    <name type="scientific">Nocardioides dubius</name>
    <dbReference type="NCBI Taxonomy" id="317019"/>
    <lineage>
        <taxon>Bacteria</taxon>
        <taxon>Bacillati</taxon>
        <taxon>Actinomycetota</taxon>
        <taxon>Actinomycetes</taxon>
        <taxon>Propionibacteriales</taxon>
        <taxon>Nocardioidaceae</taxon>
        <taxon>Nocardioides</taxon>
    </lineage>
</organism>
<dbReference type="Gene3D" id="1.10.10.60">
    <property type="entry name" value="Homeodomain-like"/>
    <property type="match status" value="1"/>
</dbReference>
<dbReference type="PANTHER" id="PTHR33215">
    <property type="entry name" value="PROTEIN DISTAL ANTENNA"/>
    <property type="match status" value="1"/>
</dbReference>
<dbReference type="InterPro" id="IPR051839">
    <property type="entry name" value="RD_transcriptional_regulator"/>
</dbReference>
<dbReference type="Pfam" id="PF01527">
    <property type="entry name" value="HTH_Tnp_1"/>
    <property type="match status" value="1"/>
</dbReference>
<comment type="caution">
    <text evidence="2">The sequence shown here is derived from an EMBL/GenBank/DDBJ whole genome shotgun (WGS) entry which is preliminary data.</text>
</comment>
<evidence type="ECO:0000256" key="1">
    <source>
        <dbReference type="SAM" id="Coils"/>
    </source>
</evidence>
<dbReference type="InterPro" id="IPR009057">
    <property type="entry name" value="Homeodomain-like_sf"/>
</dbReference>
<dbReference type="RefSeq" id="WP_343992339.1">
    <property type="nucleotide sequence ID" value="NZ_BAAALG010000003.1"/>
</dbReference>
<dbReference type="PANTHER" id="PTHR33215:SF13">
    <property type="entry name" value="PROTEIN DISTAL ANTENNA"/>
    <property type="match status" value="1"/>
</dbReference>
<dbReference type="EMBL" id="BAAALG010000003">
    <property type="protein sequence ID" value="GAA1096806.1"/>
    <property type="molecule type" value="Genomic_DNA"/>
</dbReference>
<dbReference type="SUPFAM" id="SSF46689">
    <property type="entry name" value="Homeodomain-like"/>
    <property type="match status" value="1"/>
</dbReference>
<dbReference type="Proteomes" id="UP001501581">
    <property type="component" value="Unassembled WGS sequence"/>
</dbReference>
<keyword evidence="3" id="KW-1185">Reference proteome</keyword>
<gene>
    <name evidence="2" type="ORF">GCM10009668_11970</name>
</gene>
<dbReference type="InterPro" id="IPR002514">
    <property type="entry name" value="Transposase_8"/>
</dbReference>
<proteinExistence type="predicted"/>
<name>A0ABN1TPI2_9ACTN</name>
<evidence type="ECO:0000313" key="2">
    <source>
        <dbReference type="EMBL" id="GAA1096806.1"/>
    </source>
</evidence>
<protein>
    <submittedName>
        <fullName evidence="2">Transposase</fullName>
    </submittedName>
</protein>
<keyword evidence="1" id="KW-0175">Coiled coil</keyword>
<accession>A0ABN1TPI2</accession>
<feature type="coiled-coil region" evidence="1">
    <location>
        <begin position="61"/>
        <end position="88"/>
    </location>
</feature>